<dbReference type="GeneID" id="119735737"/>
<dbReference type="EnsemblMetazoa" id="XM_038209655.1">
    <property type="protein sequence ID" value="XP_038065583.1"/>
    <property type="gene ID" value="LOC119735737"/>
</dbReference>
<keyword evidence="1" id="KW-0238">DNA-binding</keyword>
<dbReference type="InterPro" id="IPR010998">
    <property type="entry name" value="Integrase_recombinase_N"/>
</dbReference>
<dbReference type="OrthoDB" id="6090063at2759"/>
<dbReference type="SUPFAM" id="SSF56349">
    <property type="entry name" value="DNA breaking-rejoining enzymes"/>
    <property type="match status" value="1"/>
</dbReference>
<feature type="domain" description="Tyr recombinase" evidence="4">
    <location>
        <begin position="248"/>
        <end position="474"/>
    </location>
</feature>
<organism evidence="5 6">
    <name type="scientific">Patiria miniata</name>
    <name type="common">Bat star</name>
    <name type="synonym">Asterina miniata</name>
    <dbReference type="NCBI Taxonomy" id="46514"/>
    <lineage>
        <taxon>Eukaryota</taxon>
        <taxon>Metazoa</taxon>
        <taxon>Echinodermata</taxon>
        <taxon>Eleutherozoa</taxon>
        <taxon>Asterozoa</taxon>
        <taxon>Asteroidea</taxon>
        <taxon>Valvatacea</taxon>
        <taxon>Valvatida</taxon>
        <taxon>Asterinidae</taxon>
        <taxon>Patiria</taxon>
    </lineage>
</organism>
<evidence type="ECO:0000256" key="3">
    <source>
        <dbReference type="SAM" id="MobiDB-lite"/>
    </source>
</evidence>
<evidence type="ECO:0000259" key="4">
    <source>
        <dbReference type="PROSITE" id="PS51898"/>
    </source>
</evidence>
<name>A0A914APN6_PATMI</name>
<dbReference type="PANTHER" id="PTHR35617">
    <property type="entry name" value="PHAGE_INTEGRASE DOMAIN-CONTAINING PROTEIN"/>
    <property type="match status" value="1"/>
</dbReference>
<dbReference type="RefSeq" id="XP_038065583.1">
    <property type="nucleotide sequence ID" value="XM_038209655.1"/>
</dbReference>
<dbReference type="Gene3D" id="1.10.150.130">
    <property type="match status" value="1"/>
</dbReference>
<feature type="region of interest" description="Disordered" evidence="3">
    <location>
        <begin position="66"/>
        <end position="132"/>
    </location>
</feature>
<dbReference type="PANTHER" id="PTHR35617:SF3">
    <property type="entry name" value="CORE-BINDING (CB) DOMAIN-CONTAINING PROTEIN"/>
    <property type="match status" value="1"/>
</dbReference>
<dbReference type="InterPro" id="IPR013762">
    <property type="entry name" value="Integrase-like_cat_sf"/>
</dbReference>
<dbReference type="InterPro" id="IPR011010">
    <property type="entry name" value="DNA_brk_join_enz"/>
</dbReference>
<dbReference type="PROSITE" id="PS51898">
    <property type="entry name" value="TYR_RECOMBINASE"/>
    <property type="match status" value="1"/>
</dbReference>
<dbReference type="OMA" id="EGNIHAN"/>
<reference evidence="5" key="1">
    <citation type="submission" date="2022-11" db="UniProtKB">
        <authorList>
            <consortium name="EnsemblMetazoa"/>
        </authorList>
    </citation>
    <scope>IDENTIFICATION</scope>
</reference>
<dbReference type="GO" id="GO:0006310">
    <property type="term" value="P:DNA recombination"/>
    <property type="evidence" value="ECO:0007669"/>
    <property type="project" value="UniProtKB-KW"/>
</dbReference>
<keyword evidence="2" id="KW-0233">DNA recombination</keyword>
<dbReference type="InterPro" id="IPR002104">
    <property type="entry name" value="Integrase_catalytic"/>
</dbReference>
<protein>
    <recommendedName>
        <fullName evidence="4">Tyr recombinase domain-containing protein</fullName>
    </recommendedName>
</protein>
<evidence type="ECO:0000256" key="1">
    <source>
        <dbReference type="ARBA" id="ARBA00023125"/>
    </source>
</evidence>
<dbReference type="AlphaFoldDB" id="A0A914APN6"/>
<evidence type="ECO:0000256" key="2">
    <source>
        <dbReference type="ARBA" id="ARBA00023172"/>
    </source>
</evidence>
<dbReference type="Gene3D" id="1.10.443.10">
    <property type="entry name" value="Intergrase catalytic core"/>
    <property type="match status" value="1"/>
</dbReference>
<dbReference type="GO" id="GO:0015074">
    <property type="term" value="P:DNA integration"/>
    <property type="evidence" value="ECO:0007669"/>
    <property type="project" value="InterPro"/>
</dbReference>
<sequence>MDTASAGCPITFSVDRSASCRPICLSKQPPVTGILRKTQRPLRMADRRTGNTVGQTTCVRLSPVLPHTASTDQSGTGGVQDPPHSSILATPTLVPETHQALGSPPGDSSEEGRHTVPAQLGFSSPGPGGSPPDVLGIIKQSFRTAGLSERAAAIAACSRRESTRKIYNSRLHHFYKWCRARSLRPSDTSIGEIADFLVGLFDSDLATATVKNYRSAIAAIHGGFSDGSSVSDNQNLSQLIKGMFVSRPPTRRLLPSWDLFAVLSALSRPPFEPMGSSTLLQLSVKVSFLLAVATSRRRSELHSLTVETGHIRWEPGGVRLVPKTGFLTKNQSESFSPPDIFVPDIKSFSSVSGDRLWCPVRALKWYIDRTKTLRSGHSQLFITTTPPYRPASRDTISRWLVTAIKSAIDSPTTDSVGSVHAHEVRAASTSWAFFKGVSIKDITQAACWKTPNTFTECYLKDVLQTEGRAGRVVLKAASRASSGPQDPLLPGASLE</sequence>
<dbReference type="Proteomes" id="UP000887568">
    <property type="component" value="Unplaced"/>
</dbReference>
<evidence type="ECO:0000313" key="6">
    <source>
        <dbReference type="Proteomes" id="UP000887568"/>
    </source>
</evidence>
<keyword evidence="6" id="KW-1185">Reference proteome</keyword>
<evidence type="ECO:0000313" key="5">
    <source>
        <dbReference type="EnsemblMetazoa" id="XP_038065583.1"/>
    </source>
</evidence>
<accession>A0A914APN6</accession>
<proteinExistence type="predicted"/>
<dbReference type="GO" id="GO:0003677">
    <property type="term" value="F:DNA binding"/>
    <property type="evidence" value="ECO:0007669"/>
    <property type="project" value="UniProtKB-KW"/>
</dbReference>